<dbReference type="Gene3D" id="3.90.640.10">
    <property type="entry name" value="Actin, Chain A, domain 4"/>
    <property type="match status" value="1"/>
</dbReference>
<evidence type="ECO:0000313" key="3">
    <source>
        <dbReference type="EMBL" id="SHI20378.1"/>
    </source>
</evidence>
<dbReference type="Pfam" id="PF12531">
    <property type="entry name" value="DUF3731"/>
    <property type="match status" value="1"/>
</dbReference>
<dbReference type="PRINTS" id="PR00301">
    <property type="entry name" value="HEATSHOCK70"/>
</dbReference>
<reference evidence="3 4" key="1">
    <citation type="submission" date="2016-11" db="EMBL/GenBank/DDBJ databases">
        <authorList>
            <person name="Jaros S."/>
            <person name="Januszkiewicz K."/>
            <person name="Wedrychowicz H."/>
        </authorList>
    </citation>
    <scope>NUCLEOTIDE SEQUENCE [LARGE SCALE GENOMIC DNA]</scope>
    <source>
        <strain evidence="3 4">CECT 7868</strain>
    </source>
</reference>
<evidence type="ECO:0000313" key="4">
    <source>
        <dbReference type="Proteomes" id="UP000184608"/>
    </source>
</evidence>
<dbReference type="InterPro" id="IPR043129">
    <property type="entry name" value="ATPase_NBD"/>
</dbReference>
<protein>
    <submittedName>
        <fullName evidence="3">Chaperone protein DnaK</fullName>
    </submittedName>
</protein>
<accession>A0A1M5Z8F4</accession>
<dbReference type="Pfam" id="PF00012">
    <property type="entry name" value="HSP70"/>
    <property type="match status" value="1"/>
</dbReference>
<evidence type="ECO:0000256" key="1">
    <source>
        <dbReference type="ARBA" id="ARBA00022741"/>
    </source>
</evidence>
<keyword evidence="4" id="KW-1185">Reference proteome</keyword>
<evidence type="ECO:0000256" key="2">
    <source>
        <dbReference type="ARBA" id="ARBA00022840"/>
    </source>
</evidence>
<dbReference type="AlphaFoldDB" id="A0A1M5Z8F4"/>
<name>A0A1M5Z8F4_9VIBR</name>
<dbReference type="PANTHER" id="PTHR19375">
    <property type="entry name" value="HEAT SHOCK PROTEIN 70KDA"/>
    <property type="match status" value="1"/>
</dbReference>
<dbReference type="GO" id="GO:0005524">
    <property type="term" value="F:ATP binding"/>
    <property type="evidence" value="ECO:0007669"/>
    <property type="project" value="UniProtKB-KW"/>
</dbReference>
<dbReference type="OrthoDB" id="580874at2"/>
<dbReference type="SUPFAM" id="SSF53067">
    <property type="entry name" value="Actin-like ATPase domain"/>
    <property type="match status" value="2"/>
</dbReference>
<dbReference type="STRING" id="1216006.VA7868_02426"/>
<keyword evidence="2" id="KW-0067">ATP-binding</keyword>
<dbReference type="GO" id="GO:0140662">
    <property type="term" value="F:ATP-dependent protein folding chaperone"/>
    <property type="evidence" value="ECO:0007669"/>
    <property type="project" value="InterPro"/>
</dbReference>
<proteinExistence type="predicted"/>
<dbReference type="RefSeq" id="WP_073604086.1">
    <property type="nucleotide sequence ID" value="NZ_FQXZ01000023.1"/>
</dbReference>
<dbReference type="Proteomes" id="UP000184608">
    <property type="component" value="Unassembled WGS sequence"/>
</dbReference>
<gene>
    <name evidence="3" type="primary">dnaK_4</name>
    <name evidence="3" type="ORF">VA7868_02426</name>
</gene>
<dbReference type="InterPro" id="IPR021030">
    <property type="entry name" value="DUF3731"/>
</dbReference>
<sequence>MASPKYLVGIDLGTTNTVVAFCECGSDLSQCPIQLFSIDQLVGPGEVARRSTLPSFRYHPPAGQTDSTDFTLPWESRAVEGDSAGIVIGEWARELGSQVEGRQISSAKSWLSHPSVDRNEAILPWASAKDTLKVSPVTASASYLNHIRQCWNYHHPADRLEAQEIVITVPASFDESARKLTLEAAKLAGLNDVKLLEEPLAACYDWYTRLQDSVESQLRETPVILVCDVGGGTTDLSLITADFSDQGLKLNRVGVGEHLMLGGDNIDLSLAHLAEQTFQHQQKLNAARLNKLIQQTRNTKESLLASDAPDSAKITLLGSGSRLLGGAKSIELAREQVHQIALDGFFPQTSFDERPQQRQRAVVEFGLPYASDPAITRHIAAFLNQHTQITCQEDQSLVPVGLLLNGGVFNSDLIQQRLLKVLSGWSGQDVKLMDNPHPDLAVALGAVAYLKACRGSQLKIGGGAARSYFLHLENKNKPNQAICLLAKGTDENQEIRLSSRRFALTLGEPVRFSLLTTPHDRLRGHEMIQNGMLTTVDPDDFSPLPPYIASLDRRNDQEKLAANQKARVEVYLSSQLTPVGTLKIECVKTDDEKQRWQLEFEVRHQKVTDVTENLTSPQAEKAKDLITRLYSGNKNSADQKEIHSLNKTLERLLGKKDTWDSSVSRDLFDALAQGRKRRRRSELHEKNWFRLAGYTLRPGFGDPVDSWRIEQIWPLFQQGIQFKNHQGWSDWWIFWRRISGGLDQEQQESILAEIAKYLHPGAVHHLKQTKSSQDKSYEAMVRLAASLEHLETEDKILLTRWFLKRATSQTQYSQAHWWAVGRLTSRTLMYGSHHKVIPREQAEQWLPELLNQDWKQDTMAGFAAVMMCRKTGDRTLDITGSFRDDVIKKLQQSKAPESWLNLVSEVSVLDEKDSKRIFGDTLPTGLHLLQTS</sequence>
<dbReference type="CDD" id="cd10170">
    <property type="entry name" value="ASKHA_NBD_HSP70"/>
    <property type="match status" value="1"/>
</dbReference>
<dbReference type="EMBL" id="FQXZ01000023">
    <property type="protein sequence ID" value="SHI20378.1"/>
    <property type="molecule type" value="Genomic_DNA"/>
</dbReference>
<organism evidence="3 4">
    <name type="scientific">Vibrio aerogenes CECT 7868</name>
    <dbReference type="NCBI Taxonomy" id="1216006"/>
    <lineage>
        <taxon>Bacteria</taxon>
        <taxon>Pseudomonadati</taxon>
        <taxon>Pseudomonadota</taxon>
        <taxon>Gammaproteobacteria</taxon>
        <taxon>Vibrionales</taxon>
        <taxon>Vibrionaceae</taxon>
        <taxon>Vibrio</taxon>
    </lineage>
</organism>
<dbReference type="Gene3D" id="3.30.420.40">
    <property type="match status" value="2"/>
</dbReference>
<keyword evidence="1" id="KW-0547">Nucleotide-binding</keyword>
<dbReference type="InterPro" id="IPR013126">
    <property type="entry name" value="Hsp_70_fam"/>
</dbReference>